<dbReference type="AlphaFoldDB" id="A0A829Y7G0"/>
<dbReference type="InterPro" id="IPR029058">
    <property type="entry name" value="AB_hydrolase_fold"/>
</dbReference>
<dbReference type="Pfam" id="PF01738">
    <property type="entry name" value="DLH"/>
    <property type="match status" value="1"/>
</dbReference>
<dbReference type="InterPro" id="IPR051049">
    <property type="entry name" value="Dienelactone_hydrolase-like"/>
</dbReference>
<gene>
    <name evidence="2" type="ORF">GCM10011487_09730</name>
</gene>
<dbReference type="Proteomes" id="UP000445000">
    <property type="component" value="Unassembled WGS sequence"/>
</dbReference>
<dbReference type="RefSeq" id="WP_202624344.1">
    <property type="nucleotide sequence ID" value="NZ_BLJN01000001.1"/>
</dbReference>
<protein>
    <submittedName>
        <fullName evidence="2">Carboxymethylenebutenolidase</fullName>
    </submittedName>
</protein>
<reference evidence="3" key="1">
    <citation type="submission" date="2020-01" db="EMBL/GenBank/DDBJ databases">
        <title>'Steroidobacter agaridevorans' sp. nov., agar-degrading bacteria isolated from rhizosphere soils.</title>
        <authorList>
            <person name="Ikenaga M."/>
            <person name="Kataoka M."/>
            <person name="Murouchi A."/>
            <person name="Katsuragi S."/>
            <person name="Sakai M."/>
        </authorList>
    </citation>
    <scope>NUCLEOTIDE SEQUENCE [LARGE SCALE GENOMIC DNA]</scope>
    <source>
        <strain evidence="3">YU21-B</strain>
    </source>
</reference>
<evidence type="ECO:0000313" key="2">
    <source>
        <dbReference type="EMBL" id="GFE78973.1"/>
    </source>
</evidence>
<dbReference type="SUPFAM" id="SSF53474">
    <property type="entry name" value="alpha/beta-Hydrolases"/>
    <property type="match status" value="1"/>
</dbReference>
<evidence type="ECO:0000313" key="3">
    <source>
        <dbReference type="Proteomes" id="UP000445000"/>
    </source>
</evidence>
<dbReference type="EMBL" id="BLJN01000001">
    <property type="protein sequence ID" value="GFE78973.1"/>
    <property type="molecule type" value="Genomic_DNA"/>
</dbReference>
<feature type="domain" description="Dienelactone hydrolase" evidence="1">
    <location>
        <begin position="66"/>
        <end position="287"/>
    </location>
</feature>
<dbReference type="InterPro" id="IPR002925">
    <property type="entry name" value="Dienelactn_hydro"/>
</dbReference>
<organism evidence="2 3">
    <name type="scientific">Steroidobacter agaridevorans</name>
    <dbReference type="NCBI Taxonomy" id="2695856"/>
    <lineage>
        <taxon>Bacteria</taxon>
        <taxon>Pseudomonadati</taxon>
        <taxon>Pseudomonadota</taxon>
        <taxon>Gammaproteobacteria</taxon>
        <taxon>Steroidobacterales</taxon>
        <taxon>Steroidobacteraceae</taxon>
        <taxon>Steroidobacter</taxon>
    </lineage>
</organism>
<name>A0A829Y7G0_9GAMM</name>
<dbReference type="PANTHER" id="PTHR46623">
    <property type="entry name" value="CARBOXYMETHYLENEBUTENOLIDASE-RELATED"/>
    <property type="match status" value="1"/>
</dbReference>
<proteinExistence type="predicted"/>
<accession>A0A829Y7G0</accession>
<comment type="caution">
    <text evidence="2">The sequence shown here is derived from an EMBL/GenBank/DDBJ whole genome shotgun (WGS) entry which is preliminary data.</text>
</comment>
<keyword evidence="3" id="KW-1185">Reference proteome</keyword>
<dbReference type="Gene3D" id="3.40.50.1820">
    <property type="entry name" value="alpha/beta hydrolase"/>
    <property type="match status" value="1"/>
</dbReference>
<dbReference type="GO" id="GO:0016787">
    <property type="term" value="F:hydrolase activity"/>
    <property type="evidence" value="ECO:0007669"/>
    <property type="project" value="InterPro"/>
</dbReference>
<sequence length="291" mass="31606">MSRDLQSDIANVFSRMELNRRHMMASSLAAAGFALAVQPIGAATITTDTTGLDAGDVKIPVGDETIPGYRAMPAKGGPFPVILVVQEIFGVHEHIKDICRRFAKQGYFAIAPELYYRQGDVSKLKSIDEIRPIVAKVPDAQVMADLDAAVELAQKSGKGDTAKLGVTGFCWGGRIVWLYAEHSKQLKAGVAWYGRLVGDPSENQPKHPVNIAADLKAPVLGLYGGKDQGIPLDTVEQMRTALKKAKVPSEIVVYPEAPHAFFADYRPSYVEADAKDAWQKALAWFKKNGVA</sequence>
<dbReference type="PANTHER" id="PTHR46623:SF6">
    <property type="entry name" value="ALPHA_BETA-HYDROLASES SUPERFAMILY PROTEIN"/>
    <property type="match status" value="1"/>
</dbReference>
<evidence type="ECO:0000259" key="1">
    <source>
        <dbReference type="Pfam" id="PF01738"/>
    </source>
</evidence>